<reference evidence="2" key="1">
    <citation type="journal article" date="2022" name="Int. J. Mol. Sci.">
        <title>Draft Genome of Tanacetum Coccineum: Genomic Comparison of Closely Related Tanacetum-Family Plants.</title>
        <authorList>
            <person name="Yamashiro T."/>
            <person name="Shiraishi A."/>
            <person name="Nakayama K."/>
            <person name="Satake H."/>
        </authorList>
    </citation>
    <scope>NUCLEOTIDE SEQUENCE</scope>
</reference>
<evidence type="ECO:0000313" key="3">
    <source>
        <dbReference type="Proteomes" id="UP001151760"/>
    </source>
</evidence>
<gene>
    <name evidence="2" type="ORF">Tco_0682174</name>
</gene>
<feature type="compositionally biased region" description="Gly residues" evidence="1">
    <location>
        <begin position="72"/>
        <end position="86"/>
    </location>
</feature>
<organism evidence="2 3">
    <name type="scientific">Tanacetum coccineum</name>
    <dbReference type="NCBI Taxonomy" id="301880"/>
    <lineage>
        <taxon>Eukaryota</taxon>
        <taxon>Viridiplantae</taxon>
        <taxon>Streptophyta</taxon>
        <taxon>Embryophyta</taxon>
        <taxon>Tracheophyta</taxon>
        <taxon>Spermatophyta</taxon>
        <taxon>Magnoliopsida</taxon>
        <taxon>eudicotyledons</taxon>
        <taxon>Gunneridae</taxon>
        <taxon>Pentapetalae</taxon>
        <taxon>asterids</taxon>
        <taxon>campanulids</taxon>
        <taxon>Asterales</taxon>
        <taxon>Asteraceae</taxon>
        <taxon>Asteroideae</taxon>
        <taxon>Anthemideae</taxon>
        <taxon>Anthemidinae</taxon>
        <taxon>Tanacetum</taxon>
    </lineage>
</organism>
<name>A0ABQ4XRI0_9ASTR</name>
<dbReference type="Proteomes" id="UP001151760">
    <property type="component" value="Unassembled WGS sequence"/>
</dbReference>
<proteinExistence type="predicted"/>
<keyword evidence="3" id="KW-1185">Reference proteome</keyword>
<comment type="caution">
    <text evidence="2">The sequence shown here is derived from an EMBL/GenBank/DDBJ whole genome shotgun (WGS) entry which is preliminary data.</text>
</comment>
<reference evidence="2" key="2">
    <citation type="submission" date="2022-01" db="EMBL/GenBank/DDBJ databases">
        <authorList>
            <person name="Yamashiro T."/>
            <person name="Shiraishi A."/>
            <person name="Satake H."/>
            <person name="Nakayama K."/>
        </authorList>
    </citation>
    <scope>NUCLEOTIDE SEQUENCE</scope>
</reference>
<accession>A0ABQ4XRI0</accession>
<feature type="compositionally biased region" description="Basic and acidic residues" evidence="1">
    <location>
        <begin position="222"/>
        <end position="231"/>
    </location>
</feature>
<feature type="compositionally biased region" description="Polar residues" evidence="1">
    <location>
        <begin position="30"/>
        <end position="44"/>
    </location>
</feature>
<feature type="region of interest" description="Disordered" evidence="1">
    <location>
        <begin position="200"/>
        <end position="263"/>
    </location>
</feature>
<protein>
    <submittedName>
        <fullName evidence="2">Uncharacterized protein</fullName>
    </submittedName>
</protein>
<dbReference type="EMBL" id="BQNB010009730">
    <property type="protein sequence ID" value="GJS67610.1"/>
    <property type="molecule type" value="Genomic_DNA"/>
</dbReference>
<feature type="region of interest" description="Disordered" evidence="1">
    <location>
        <begin position="1"/>
        <end position="100"/>
    </location>
</feature>
<evidence type="ECO:0000256" key="1">
    <source>
        <dbReference type="SAM" id="MobiDB-lite"/>
    </source>
</evidence>
<sequence length="263" mass="29078">MPGRPRKESVKAPRENNSQVSIVGRVMRCSNCQGIGHNKSSYNNEPIPKAPRQRKPPGRTRQSVFGTHASARGGGRGSRGGKGALGGSNESGRSAVDGRGASANRGLRLMDEDEIRVSLKHDYMQELLDADEEKRLQEEREYQERKISSINFNVFTLESVINDPTHLRDPIDAASAQDMYKEKGDVQEGDADVAVCSKDKKKGKNIQEGDADVVASSKDKKKGKDVQEGSKSESAAQPMRKSKRLRNEEPQPFRIYVKNRGRS</sequence>
<evidence type="ECO:0000313" key="2">
    <source>
        <dbReference type="EMBL" id="GJS67610.1"/>
    </source>
</evidence>
<feature type="compositionally biased region" description="Basic and acidic residues" evidence="1">
    <location>
        <begin position="1"/>
        <end position="14"/>
    </location>
</feature>